<evidence type="ECO:0000256" key="7">
    <source>
        <dbReference type="ARBA" id="ARBA00022902"/>
    </source>
</evidence>
<protein>
    <recommendedName>
        <fullName evidence="12">BTB domain-containing protein</fullName>
    </recommendedName>
</protein>
<dbReference type="PANTHER" id="PTHR23110">
    <property type="entry name" value="BTB DOMAIN TRANSCRIPTION FACTOR"/>
    <property type="match status" value="1"/>
</dbReference>
<dbReference type="Gene3D" id="2.20.25.240">
    <property type="match status" value="1"/>
</dbReference>
<evidence type="ECO:0000256" key="1">
    <source>
        <dbReference type="ARBA" id="ARBA00004123"/>
    </source>
</evidence>
<keyword evidence="4" id="KW-0863">Zinc-finger</keyword>
<dbReference type="PANTHER" id="PTHR23110:SF111">
    <property type="entry name" value="LONGITUDINALS LACKING PROTEIN, ISOFORMS F_I_K_T"/>
    <property type="match status" value="1"/>
</dbReference>
<evidence type="ECO:0000256" key="4">
    <source>
        <dbReference type="ARBA" id="ARBA00022771"/>
    </source>
</evidence>
<evidence type="ECO:0000256" key="6">
    <source>
        <dbReference type="ARBA" id="ARBA00022833"/>
    </source>
</evidence>
<name>A0ABN8BGH6_CHISP</name>
<evidence type="ECO:0000256" key="3">
    <source>
        <dbReference type="ARBA" id="ARBA00022723"/>
    </source>
</evidence>
<gene>
    <name evidence="13" type="ORF">CHILSU_LOCUS10513</name>
</gene>
<dbReference type="PROSITE" id="PS50097">
    <property type="entry name" value="BTB"/>
    <property type="match status" value="1"/>
</dbReference>
<dbReference type="InterPro" id="IPR011333">
    <property type="entry name" value="SKP1/BTB/POZ_sf"/>
</dbReference>
<comment type="subcellular location">
    <subcellularLocation>
        <location evidence="1">Nucleus</location>
    </subcellularLocation>
</comment>
<dbReference type="CDD" id="cd18315">
    <property type="entry name" value="BTB_POZ_BAB-like"/>
    <property type="match status" value="1"/>
</dbReference>
<dbReference type="EMBL" id="OU963900">
    <property type="protein sequence ID" value="CAH0407116.1"/>
    <property type="molecule type" value="Genomic_DNA"/>
</dbReference>
<evidence type="ECO:0000313" key="14">
    <source>
        <dbReference type="Proteomes" id="UP001153292"/>
    </source>
</evidence>
<organism evidence="13 14">
    <name type="scientific">Chilo suppressalis</name>
    <name type="common">Asiatic rice borer moth</name>
    <dbReference type="NCBI Taxonomy" id="168631"/>
    <lineage>
        <taxon>Eukaryota</taxon>
        <taxon>Metazoa</taxon>
        <taxon>Ecdysozoa</taxon>
        <taxon>Arthropoda</taxon>
        <taxon>Hexapoda</taxon>
        <taxon>Insecta</taxon>
        <taxon>Pterygota</taxon>
        <taxon>Neoptera</taxon>
        <taxon>Endopterygota</taxon>
        <taxon>Lepidoptera</taxon>
        <taxon>Glossata</taxon>
        <taxon>Ditrysia</taxon>
        <taxon>Pyraloidea</taxon>
        <taxon>Crambidae</taxon>
        <taxon>Crambinae</taxon>
        <taxon>Chilo</taxon>
    </lineage>
</organism>
<comment type="function">
    <text evidence="11">Putative transcription factor required for axon growth and guidance in the central and peripheral nervous systems. Repels CNS axons away from the midline by promoting the expression of the midline repellent sli and its receptor robo.</text>
</comment>
<dbReference type="InterPro" id="IPR051095">
    <property type="entry name" value="Dros_DevTransReg"/>
</dbReference>
<keyword evidence="6" id="KW-0862">Zinc</keyword>
<evidence type="ECO:0000256" key="2">
    <source>
        <dbReference type="ARBA" id="ARBA00022473"/>
    </source>
</evidence>
<keyword evidence="5" id="KW-0221">Differentiation</keyword>
<dbReference type="InterPro" id="IPR007588">
    <property type="entry name" value="Znf_FLYWCH"/>
</dbReference>
<reference evidence="13" key="1">
    <citation type="submission" date="2021-12" db="EMBL/GenBank/DDBJ databases">
        <authorList>
            <person name="King R."/>
        </authorList>
    </citation>
    <scope>NUCLEOTIDE SEQUENCE</scope>
</reference>
<keyword evidence="2" id="KW-0217">Developmental protein</keyword>
<dbReference type="InterPro" id="IPR000210">
    <property type="entry name" value="BTB/POZ_dom"/>
</dbReference>
<evidence type="ECO:0000256" key="10">
    <source>
        <dbReference type="ARBA" id="ARBA00023242"/>
    </source>
</evidence>
<dbReference type="SMART" id="SM00225">
    <property type="entry name" value="BTB"/>
    <property type="match status" value="1"/>
</dbReference>
<sequence>MNQARFSLAWDHYEKNICNGLSGLQQNGELVDMTLAADGHFVKVHQVVMALASPFIKQLISSANCPHPVIFLNKISHSTLGLLLEYIYTGEVLIAFENFDEFVEAGQELHIKGLENMRSQSHHVLKDQITNTQSVTPDDVDEQVCYFEITNQTEEDQSDLDLKDSNLVDNTKAIKLIVRESLDNENVEDNYDTSLMDQIIDKGTYDPLKAVDTKNVRVMQYTVTNQGSLQMILNRFLYYLKHSNRNSTRQWRCVDYLTSVKCPAHVVTKDDMVIQRISAHTHPFHDKKILKKVKDGAIFSAIQEAEIEGASKRRKTEALNATKEMHTE</sequence>
<evidence type="ECO:0000259" key="12">
    <source>
        <dbReference type="PROSITE" id="PS50097"/>
    </source>
</evidence>
<evidence type="ECO:0000256" key="11">
    <source>
        <dbReference type="ARBA" id="ARBA00037382"/>
    </source>
</evidence>
<evidence type="ECO:0000256" key="8">
    <source>
        <dbReference type="ARBA" id="ARBA00023015"/>
    </source>
</evidence>
<dbReference type="Proteomes" id="UP001153292">
    <property type="component" value="Chromosome 7"/>
</dbReference>
<keyword evidence="8" id="KW-0805">Transcription regulation</keyword>
<evidence type="ECO:0000256" key="9">
    <source>
        <dbReference type="ARBA" id="ARBA00023163"/>
    </source>
</evidence>
<keyword evidence="7" id="KW-0524">Neurogenesis</keyword>
<keyword evidence="14" id="KW-1185">Reference proteome</keyword>
<keyword evidence="3" id="KW-0479">Metal-binding</keyword>
<dbReference type="Pfam" id="PF00651">
    <property type="entry name" value="BTB"/>
    <property type="match status" value="1"/>
</dbReference>
<evidence type="ECO:0000256" key="5">
    <source>
        <dbReference type="ARBA" id="ARBA00022782"/>
    </source>
</evidence>
<feature type="domain" description="BTB" evidence="12">
    <location>
        <begin position="31"/>
        <end position="96"/>
    </location>
</feature>
<dbReference type="Gene3D" id="3.30.710.10">
    <property type="entry name" value="Potassium Channel Kv1.1, Chain A"/>
    <property type="match status" value="1"/>
</dbReference>
<accession>A0ABN8BGH6</accession>
<proteinExistence type="predicted"/>
<keyword evidence="9" id="KW-0804">Transcription</keyword>
<dbReference type="Pfam" id="PF04500">
    <property type="entry name" value="FLYWCH"/>
    <property type="match status" value="1"/>
</dbReference>
<evidence type="ECO:0000313" key="13">
    <source>
        <dbReference type="EMBL" id="CAH0407116.1"/>
    </source>
</evidence>
<dbReference type="SUPFAM" id="SSF54695">
    <property type="entry name" value="POZ domain"/>
    <property type="match status" value="1"/>
</dbReference>
<keyword evidence="10" id="KW-0539">Nucleus</keyword>